<name>G7KPE5_MEDTR</name>
<evidence type="ECO:0000313" key="4">
    <source>
        <dbReference type="Proteomes" id="UP000002051"/>
    </source>
</evidence>
<evidence type="ECO:0000313" key="3">
    <source>
        <dbReference type="EnsemblPlants" id="AES76834"/>
    </source>
</evidence>
<feature type="transmembrane region" description="Helical" evidence="1">
    <location>
        <begin position="48"/>
        <end position="70"/>
    </location>
</feature>
<protein>
    <submittedName>
        <fullName evidence="2">Transmembrane protein, putative</fullName>
    </submittedName>
</protein>
<dbReference type="Proteomes" id="UP000002051">
    <property type="component" value="Chromosome 6"/>
</dbReference>
<keyword evidence="4" id="KW-1185">Reference proteome</keyword>
<reference evidence="2 4" key="1">
    <citation type="journal article" date="2011" name="Nature">
        <title>The Medicago genome provides insight into the evolution of rhizobial symbioses.</title>
        <authorList>
            <person name="Young N.D."/>
            <person name="Debelle F."/>
            <person name="Oldroyd G.E."/>
            <person name="Geurts R."/>
            <person name="Cannon S.B."/>
            <person name="Udvardi M.K."/>
            <person name="Benedito V.A."/>
            <person name="Mayer K.F."/>
            <person name="Gouzy J."/>
            <person name="Schoof H."/>
            <person name="Van de Peer Y."/>
            <person name="Proost S."/>
            <person name="Cook D.R."/>
            <person name="Meyers B.C."/>
            <person name="Spannagl M."/>
            <person name="Cheung F."/>
            <person name="De Mita S."/>
            <person name="Krishnakumar V."/>
            <person name="Gundlach H."/>
            <person name="Zhou S."/>
            <person name="Mudge J."/>
            <person name="Bharti A.K."/>
            <person name="Murray J.D."/>
            <person name="Naoumkina M.A."/>
            <person name="Rosen B."/>
            <person name="Silverstein K.A."/>
            <person name="Tang H."/>
            <person name="Rombauts S."/>
            <person name="Zhao P.X."/>
            <person name="Zhou P."/>
            <person name="Barbe V."/>
            <person name="Bardou P."/>
            <person name="Bechner M."/>
            <person name="Bellec A."/>
            <person name="Berger A."/>
            <person name="Berges H."/>
            <person name="Bidwell S."/>
            <person name="Bisseling T."/>
            <person name="Choisne N."/>
            <person name="Couloux A."/>
            <person name="Denny R."/>
            <person name="Deshpande S."/>
            <person name="Dai X."/>
            <person name="Doyle J.J."/>
            <person name="Dudez A.M."/>
            <person name="Farmer A.D."/>
            <person name="Fouteau S."/>
            <person name="Franken C."/>
            <person name="Gibelin C."/>
            <person name="Gish J."/>
            <person name="Goldstein S."/>
            <person name="Gonzalez A.J."/>
            <person name="Green P.J."/>
            <person name="Hallab A."/>
            <person name="Hartog M."/>
            <person name="Hua A."/>
            <person name="Humphray S.J."/>
            <person name="Jeong D.H."/>
            <person name="Jing Y."/>
            <person name="Jocker A."/>
            <person name="Kenton S.M."/>
            <person name="Kim D.J."/>
            <person name="Klee K."/>
            <person name="Lai H."/>
            <person name="Lang C."/>
            <person name="Lin S."/>
            <person name="Macmil S.L."/>
            <person name="Magdelenat G."/>
            <person name="Matthews L."/>
            <person name="McCorrison J."/>
            <person name="Monaghan E.L."/>
            <person name="Mun J.H."/>
            <person name="Najar F.Z."/>
            <person name="Nicholson C."/>
            <person name="Noirot C."/>
            <person name="O'Bleness M."/>
            <person name="Paule C.R."/>
            <person name="Poulain J."/>
            <person name="Prion F."/>
            <person name="Qin B."/>
            <person name="Qu C."/>
            <person name="Retzel E.F."/>
            <person name="Riddle C."/>
            <person name="Sallet E."/>
            <person name="Samain S."/>
            <person name="Samson N."/>
            <person name="Sanders I."/>
            <person name="Saurat O."/>
            <person name="Scarpelli C."/>
            <person name="Schiex T."/>
            <person name="Segurens B."/>
            <person name="Severin A.J."/>
            <person name="Sherrier D.J."/>
            <person name="Shi R."/>
            <person name="Sims S."/>
            <person name="Singer S.R."/>
            <person name="Sinharoy S."/>
            <person name="Sterck L."/>
            <person name="Viollet A."/>
            <person name="Wang B.B."/>
            <person name="Wang K."/>
            <person name="Wang M."/>
            <person name="Wang X."/>
            <person name="Warfsmann J."/>
            <person name="Weissenbach J."/>
            <person name="White D.D."/>
            <person name="White J.D."/>
            <person name="Wiley G.B."/>
            <person name="Wincker P."/>
            <person name="Xing Y."/>
            <person name="Yang L."/>
            <person name="Yao Z."/>
            <person name="Ying F."/>
            <person name="Zhai J."/>
            <person name="Zhou L."/>
            <person name="Zuber A."/>
            <person name="Denarie J."/>
            <person name="Dixon R.A."/>
            <person name="May G.D."/>
            <person name="Schwartz D.C."/>
            <person name="Rogers J."/>
            <person name="Quetier F."/>
            <person name="Town C.D."/>
            <person name="Roe B.A."/>
        </authorList>
    </citation>
    <scope>NUCLEOTIDE SEQUENCE [LARGE SCALE GENOMIC DNA]</scope>
    <source>
        <strain evidence="2">A17</strain>
        <strain evidence="3 4">cv. Jemalong A17</strain>
    </source>
</reference>
<keyword evidence="1" id="KW-1133">Transmembrane helix</keyword>
<organism evidence="2 4">
    <name type="scientific">Medicago truncatula</name>
    <name type="common">Barrel medic</name>
    <name type="synonym">Medicago tribuloides</name>
    <dbReference type="NCBI Taxonomy" id="3880"/>
    <lineage>
        <taxon>Eukaryota</taxon>
        <taxon>Viridiplantae</taxon>
        <taxon>Streptophyta</taxon>
        <taxon>Embryophyta</taxon>
        <taxon>Tracheophyta</taxon>
        <taxon>Spermatophyta</taxon>
        <taxon>Magnoliopsida</taxon>
        <taxon>eudicotyledons</taxon>
        <taxon>Gunneridae</taxon>
        <taxon>Pentapetalae</taxon>
        <taxon>rosids</taxon>
        <taxon>fabids</taxon>
        <taxon>Fabales</taxon>
        <taxon>Fabaceae</taxon>
        <taxon>Papilionoideae</taxon>
        <taxon>50 kb inversion clade</taxon>
        <taxon>NPAAA clade</taxon>
        <taxon>Hologalegina</taxon>
        <taxon>IRL clade</taxon>
        <taxon>Trifolieae</taxon>
        <taxon>Medicago</taxon>
    </lineage>
</organism>
<sequence length="120" mass="13939">MRITMVVVLKCASPNYEDYKGRCIERSHETRRTFPLEQTRMSTIRPKVLFLLQIIASLWKNHGFLLPYFIHVVRNKTRAREIFLDGIDATWNGLAAVEKVRSFVNDVLMRNGLKASFGLL</sequence>
<gene>
    <name evidence="2" type="ordered locus">MTR_6g087790</name>
</gene>
<dbReference type="PaxDb" id="3880-AES76834"/>
<dbReference type="EMBL" id="CM001222">
    <property type="protein sequence ID" value="AES76834.1"/>
    <property type="molecule type" value="Genomic_DNA"/>
</dbReference>
<dbReference type="AlphaFoldDB" id="G7KPE5"/>
<proteinExistence type="predicted"/>
<dbReference type="HOGENOM" id="CLU_2053148_0_0_1"/>
<keyword evidence="1" id="KW-0472">Membrane</keyword>
<keyword evidence="1 2" id="KW-0812">Transmembrane</keyword>
<accession>G7KPE5</accession>
<dbReference type="EnsemblPlants" id="AES76834">
    <property type="protein sequence ID" value="AES76834"/>
    <property type="gene ID" value="MTR_6g087790"/>
</dbReference>
<reference evidence="2 4" key="2">
    <citation type="journal article" date="2014" name="BMC Genomics">
        <title>An improved genome release (version Mt4.0) for the model legume Medicago truncatula.</title>
        <authorList>
            <person name="Tang H."/>
            <person name="Krishnakumar V."/>
            <person name="Bidwell S."/>
            <person name="Rosen B."/>
            <person name="Chan A."/>
            <person name="Zhou S."/>
            <person name="Gentzbittel L."/>
            <person name="Childs K.L."/>
            <person name="Yandell M."/>
            <person name="Gundlach H."/>
            <person name="Mayer K.F."/>
            <person name="Schwartz D.C."/>
            <person name="Town C.D."/>
        </authorList>
    </citation>
    <scope>GENOME REANNOTATION</scope>
    <source>
        <strain evidence="3 4">cv. Jemalong A17</strain>
    </source>
</reference>
<evidence type="ECO:0000256" key="1">
    <source>
        <dbReference type="SAM" id="Phobius"/>
    </source>
</evidence>
<reference evidence="3" key="3">
    <citation type="submission" date="2015-04" db="UniProtKB">
        <authorList>
            <consortium name="EnsemblPlants"/>
        </authorList>
    </citation>
    <scope>IDENTIFICATION</scope>
    <source>
        <strain evidence="3">cv. Jemalong A17</strain>
    </source>
</reference>
<evidence type="ECO:0000313" key="2">
    <source>
        <dbReference type="EMBL" id="AES76834.1"/>
    </source>
</evidence>